<keyword evidence="3" id="KW-0233">DNA recombination</keyword>
<dbReference type="OrthoDB" id="1493636at2"/>
<accession>A0A4S8RPC2</accession>
<dbReference type="InterPro" id="IPR010998">
    <property type="entry name" value="Integrase_recombinase_N"/>
</dbReference>
<name>A0A4S8RPC2_9FLAO</name>
<dbReference type="Gene3D" id="1.10.150.130">
    <property type="match status" value="1"/>
</dbReference>
<dbReference type="InterPro" id="IPR011010">
    <property type="entry name" value="DNA_brk_join_enz"/>
</dbReference>
<dbReference type="GO" id="GO:0006310">
    <property type="term" value="P:DNA recombination"/>
    <property type="evidence" value="ECO:0007669"/>
    <property type="project" value="UniProtKB-KW"/>
</dbReference>
<dbReference type="InterPro" id="IPR002104">
    <property type="entry name" value="Integrase_catalytic"/>
</dbReference>
<comment type="caution">
    <text evidence="5">The sequence shown here is derived from an EMBL/GenBank/DDBJ whole genome shotgun (WGS) entry which is preliminary data.</text>
</comment>
<dbReference type="GO" id="GO:0003677">
    <property type="term" value="F:DNA binding"/>
    <property type="evidence" value="ECO:0007669"/>
    <property type="project" value="UniProtKB-KW"/>
</dbReference>
<keyword evidence="6" id="KW-1185">Reference proteome</keyword>
<dbReference type="EMBL" id="SNTZ01000020">
    <property type="protein sequence ID" value="THV56839.1"/>
    <property type="molecule type" value="Genomic_DNA"/>
</dbReference>
<dbReference type="PANTHER" id="PTHR30349:SF64">
    <property type="entry name" value="PROPHAGE INTEGRASE INTD-RELATED"/>
    <property type="match status" value="1"/>
</dbReference>
<evidence type="ECO:0000256" key="2">
    <source>
        <dbReference type="ARBA" id="ARBA00023125"/>
    </source>
</evidence>
<dbReference type="PROSITE" id="PS51898">
    <property type="entry name" value="TYR_RECOMBINASE"/>
    <property type="match status" value="1"/>
</dbReference>
<organism evidence="5 6">
    <name type="scientific">Flagellimonas alvinocaridis</name>
    <dbReference type="NCBI Taxonomy" id="2530200"/>
    <lineage>
        <taxon>Bacteria</taxon>
        <taxon>Pseudomonadati</taxon>
        <taxon>Bacteroidota</taxon>
        <taxon>Flavobacteriia</taxon>
        <taxon>Flavobacteriales</taxon>
        <taxon>Flavobacteriaceae</taxon>
        <taxon>Flagellimonas</taxon>
    </lineage>
</organism>
<sequence length="427" mass="51398">MKFTFNLKKPNKNGESLILFSAYFKSEGKKFVYSTGEFLSPEEWNYKLRQPKNLTGRTEEANRHRAIQRQLDRYSNFFSDIIREYKLANREITTSSIKEDFDKEFKRTKAISSKFFEVYDLFILSKETDFTETANSVTTINRYKYNKKLLKEFEDHRKKKIHFNQINQTFYNSFIEFCIKVKEHSANTLRRNVGLFKTYMYWAFENNHTYKVDFQKFKLPKAQDTDEVALTQEQIYQIFDFDLSKNKRLEKVRDLFVFGCATGMRYSNYSKVRKVDVQNELIRVVDDKNKEKTLEIPLNDLSNYILKKYDYRLPKISNQKFNDYLKELFELMEYNWTVKKTMKIGREIVETFSPFYNRVSSHTARRSFITIMKNNKIPDKVIMSYTGHRSLEVFNKYYKPSIKEKERFMKTVWKLKSVPLAKTVENV</sequence>
<dbReference type="Proteomes" id="UP000310406">
    <property type="component" value="Unassembled WGS sequence"/>
</dbReference>
<dbReference type="InterPro" id="IPR025269">
    <property type="entry name" value="SAM-like_dom"/>
</dbReference>
<dbReference type="Pfam" id="PF17293">
    <property type="entry name" value="Arm-DNA-bind_5"/>
    <property type="match status" value="1"/>
</dbReference>
<comment type="similarity">
    <text evidence="1">Belongs to the 'phage' integrase family.</text>
</comment>
<dbReference type="AlphaFoldDB" id="A0A4S8RPC2"/>
<evidence type="ECO:0000313" key="5">
    <source>
        <dbReference type="EMBL" id="THV56839.1"/>
    </source>
</evidence>
<dbReference type="Pfam" id="PF00589">
    <property type="entry name" value="Phage_integrase"/>
    <property type="match status" value="1"/>
</dbReference>
<keyword evidence="2" id="KW-0238">DNA-binding</keyword>
<reference evidence="5 6" key="1">
    <citation type="submission" date="2019-03" db="EMBL/GenBank/DDBJ databases">
        <title>Muricauda SCR12 sp.nov, a marine bacterium isolated from Pacific Ocean:the Okinawa trough.</title>
        <authorList>
            <person name="Liu L."/>
        </authorList>
    </citation>
    <scope>NUCLEOTIDE SEQUENCE [LARGE SCALE GENOMIC DNA]</scope>
    <source>
        <strain evidence="5 6">SCR12</strain>
    </source>
</reference>
<dbReference type="GO" id="GO:0015074">
    <property type="term" value="P:DNA integration"/>
    <property type="evidence" value="ECO:0007669"/>
    <property type="project" value="InterPro"/>
</dbReference>
<evidence type="ECO:0000313" key="6">
    <source>
        <dbReference type="Proteomes" id="UP000310406"/>
    </source>
</evidence>
<feature type="domain" description="Tyr recombinase" evidence="4">
    <location>
        <begin position="225"/>
        <end position="410"/>
    </location>
</feature>
<dbReference type="Gene3D" id="1.10.443.10">
    <property type="entry name" value="Intergrase catalytic core"/>
    <property type="match status" value="1"/>
</dbReference>
<protein>
    <submittedName>
        <fullName evidence="5">Integrase</fullName>
    </submittedName>
</protein>
<dbReference type="Pfam" id="PF13102">
    <property type="entry name" value="Phage_int_SAM_5"/>
    <property type="match status" value="1"/>
</dbReference>
<gene>
    <name evidence="5" type="ORF">EZV76_16540</name>
</gene>
<proteinExistence type="inferred from homology"/>
<dbReference type="InterPro" id="IPR035386">
    <property type="entry name" value="Arm-DNA-bind_5"/>
</dbReference>
<dbReference type="RefSeq" id="WP_136567643.1">
    <property type="nucleotide sequence ID" value="NZ_SNTZ01000020.1"/>
</dbReference>
<evidence type="ECO:0000259" key="4">
    <source>
        <dbReference type="PROSITE" id="PS51898"/>
    </source>
</evidence>
<dbReference type="InterPro" id="IPR013762">
    <property type="entry name" value="Integrase-like_cat_sf"/>
</dbReference>
<dbReference type="PANTHER" id="PTHR30349">
    <property type="entry name" value="PHAGE INTEGRASE-RELATED"/>
    <property type="match status" value="1"/>
</dbReference>
<dbReference type="InterPro" id="IPR050090">
    <property type="entry name" value="Tyrosine_recombinase_XerCD"/>
</dbReference>
<evidence type="ECO:0000256" key="1">
    <source>
        <dbReference type="ARBA" id="ARBA00008857"/>
    </source>
</evidence>
<evidence type="ECO:0000256" key="3">
    <source>
        <dbReference type="ARBA" id="ARBA00023172"/>
    </source>
</evidence>
<dbReference type="SUPFAM" id="SSF56349">
    <property type="entry name" value="DNA breaking-rejoining enzymes"/>
    <property type="match status" value="1"/>
</dbReference>